<feature type="compositionally biased region" description="Basic and acidic residues" evidence="1">
    <location>
        <begin position="1"/>
        <end position="23"/>
    </location>
</feature>
<protein>
    <submittedName>
        <fullName evidence="2">Uncharacterized protein</fullName>
    </submittedName>
</protein>
<organism evidence="2 3">
    <name type="scientific">Strongylus vulgaris</name>
    <name type="common">Blood worm</name>
    <dbReference type="NCBI Taxonomy" id="40348"/>
    <lineage>
        <taxon>Eukaryota</taxon>
        <taxon>Metazoa</taxon>
        <taxon>Ecdysozoa</taxon>
        <taxon>Nematoda</taxon>
        <taxon>Chromadorea</taxon>
        <taxon>Rhabditida</taxon>
        <taxon>Rhabditina</taxon>
        <taxon>Rhabditomorpha</taxon>
        <taxon>Strongyloidea</taxon>
        <taxon>Strongylidae</taxon>
        <taxon>Strongylus</taxon>
    </lineage>
</organism>
<gene>
    <name evidence="2" type="ORF">SVUK_LOCUS16678</name>
</gene>
<dbReference type="EMBL" id="UYYB01114047">
    <property type="protein sequence ID" value="VDM81680.1"/>
    <property type="molecule type" value="Genomic_DNA"/>
</dbReference>
<evidence type="ECO:0000256" key="1">
    <source>
        <dbReference type="SAM" id="MobiDB-lite"/>
    </source>
</evidence>
<evidence type="ECO:0000313" key="2">
    <source>
        <dbReference type="EMBL" id="VDM81680.1"/>
    </source>
</evidence>
<keyword evidence="3" id="KW-1185">Reference proteome</keyword>
<feature type="region of interest" description="Disordered" evidence="1">
    <location>
        <begin position="74"/>
        <end position="98"/>
    </location>
</feature>
<dbReference type="AlphaFoldDB" id="A0A3P7J894"/>
<sequence>MARRKSETSKKSAKACTKEAGKNHERRRRNRHSGYERGYMGACPDTTDFMQELWKNFCCKSCLVDRLRIHQRSCTPEHPAKPPPSKAHPISDAPGKME</sequence>
<evidence type="ECO:0000313" key="3">
    <source>
        <dbReference type="Proteomes" id="UP000270094"/>
    </source>
</evidence>
<accession>A0A3P7J894</accession>
<reference evidence="2 3" key="1">
    <citation type="submission" date="2018-11" db="EMBL/GenBank/DDBJ databases">
        <authorList>
            <consortium name="Pathogen Informatics"/>
        </authorList>
    </citation>
    <scope>NUCLEOTIDE SEQUENCE [LARGE SCALE GENOMIC DNA]</scope>
</reference>
<proteinExistence type="predicted"/>
<dbReference type="Proteomes" id="UP000270094">
    <property type="component" value="Unassembled WGS sequence"/>
</dbReference>
<name>A0A3P7J894_STRVU</name>
<feature type="region of interest" description="Disordered" evidence="1">
    <location>
        <begin position="1"/>
        <end position="38"/>
    </location>
</feature>